<evidence type="ECO:0000256" key="1">
    <source>
        <dbReference type="ARBA" id="ARBA00010923"/>
    </source>
</evidence>
<feature type="domain" description="Type I restriction modification DNA specificity" evidence="4">
    <location>
        <begin position="25"/>
        <end position="204"/>
    </location>
</feature>
<protein>
    <submittedName>
        <fullName evidence="5">Restriction endonuclease subunit S</fullName>
    </submittedName>
</protein>
<dbReference type="Proteomes" id="UP000261210">
    <property type="component" value="Unassembled WGS sequence"/>
</dbReference>
<evidence type="ECO:0000313" key="5">
    <source>
        <dbReference type="EMBL" id="RGK59950.1"/>
    </source>
</evidence>
<dbReference type="GO" id="GO:0004519">
    <property type="term" value="F:endonuclease activity"/>
    <property type="evidence" value="ECO:0007669"/>
    <property type="project" value="UniProtKB-KW"/>
</dbReference>
<name>A0A3E4NAG8_9BACE</name>
<proteinExistence type="inferred from homology"/>
<feature type="domain" description="Type I restriction modification DNA specificity" evidence="4">
    <location>
        <begin position="234"/>
        <end position="392"/>
    </location>
</feature>
<sequence>MIMADNNENKVLNVPHLRFPEFSGEWEEHTLSEYLEFKNGLNPDAKRIGSGLPFISVMDILSEGVINYDNIRGKVNATEKEIECFGVKDGDLLFQRSSETLEDVGRANVYMDNRTAIYGGFVIRGRKIGNYDPLFFKYLLATPLARKRTCRMGAGAQHFNIGQEGLSKISLYFPSIEEQRKIAEFLSLIDERIATQNKIIEKLQSLIKGLVDELMTVLLKGKLYPFSSFYIKAGEGGTPTTSVVEYYTEGTIPFIKIEDLSCKYLTNNKDFITELGMQKSSAWLIPSKSVIYSNGATIGAISINEYPVCTKQGILGIVPNTNINVEYLYLLMSSSYFSKEISRIITEGTMKTAYLKDINHIKCPLPSMAQQKNITNLTSSIEEKLSIEQELLRFLNLQKQYLLHMIFI</sequence>
<evidence type="ECO:0000256" key="3">
    <source>
        <dbReference type="ARBA" id="ARBA00023125"/>
    </source>
</evidence>
<dbReference type="GO" id="GO:0009307">
    <property type="term" value="P:DNA restriction-modification system"/>
    <property type="evidence" value="ECO:0007669"/>
    <property type="project" value="UniProtKB-KW"/>
</dbReference>
<dbReference type="Pfam" id="PF01420">
    <property type="entry name" value="Methylase_S"/>
    <property type="match status" value="2"/>
</dbReference>
<dbReference type="EMBL" id="QSQU01000024">
    <property type="protein sequence ID" value="RGK59950.1"/>
    <property type="molecule type" value="Genomic_DNA"/>
</dbReference>
<dbReference type="PANTHER" id="PTHR30408">
    <property type="entry name" value="TYPE-1 RESTRICTION ENZYME ECOKI SPECIFICITY PROTEIN"/>
    <property type="match status" value="1"/>
</dbReference>
<keyword evidence="2" id="KW-0680">Restriction system</keyword>
<comment type="similarity">
    <text evidence="1">Belongs to the type-I restriction system S methylase family.</text>
</comment>
<keyword evidence="3" id="KW-0238">DNA-binding</keyword>
<keyword evidence="5" id="KW-0540">Nuclease</keyword>
<evidence type="ECO:0000259" key="4">
    <source>
        <dbReference type="Pfam" id="PF01420"/>
    </source>
</evidence>
<dbReference type="AlphaFoldDB" id="A0A3E4NAG8"/>
<dbReference type="InterPro" id="IPR052021">
    <property type="entry name" value="Type-I_RS_S_subunit"/>
</dbReference>
<dbReference type="CDD" id="cd17517">
    <property type="entry name" value="RMtype1_S_EcoKI_StySPI-TRD2-CR2_like"/>
    <property type="match status" value="1"/>
</dbReference>
<evidence type="ECO:0000313" key="6">
    <source>
        <dbReference type="Proteomes" id="UP000261210"/>
    </source>
</evidence>
<comment type="caution">
    <text evidence="5">The sequence shown here is derived from an EMBL/GenBank/DDBJ whole genome shotgun (WGS) entry which is preliminary data.</text>
</comment>
<dbReference type="InterPro" id="IPR000055">
    <property type="entry name" value="Restrct_endonuc_typeI_TRD"/>
</dbReference>
<dbReference type="PANTHER" id="PTHR30408:SF13">
    <property type="entry name" value="TYPE I RESTRICTION ENZYME HINDI SPECIFICITY SUBUNIT"/>
    <property type="match status" value="1"/>
</dbReference>
<evidence type="ECO:0000256" key="2">
    <source>
        <dbReference type="ARBA" id="ARBA00022747"/>
    </source>
</evidence>
<gene>
    <name evidence="5" type="ORF">DXD03_16285</name>
</gene>
<dbReference type="SUPFAM" id="SSF116734">
    <property type="entry name" value="DNA methylase specificity domain"/>
    <property type="match status" value="2"/>
</dbReference>
<accession>A0A3E4NAG8</accession>
<dbReference type="GO" id="GO:0003677">
    <property type="term" value="F:DNA binding"/>
    <property type="evidence" value="ECO:0007669"/>
    <property type="project" value="UniProtKB-KW"/>
</dbReference>
<keyword evidence="5" id="KW-0378">Hydrolase</keyword>
<organism evidence="5 6">
    <name type="scientific">Bacteroides xylanisolvens</name>
    <dbReference type="NCBI Taxonomy" id="371601"/>
    <lineage>
        <taxon>Bacteria</taxon>
        <taxon>Pseudomonadati</taxon>
        <taxon>Bacteroidota</taxon>
        <taxon>Bacteroidia</taxon>
        <taxon>Bacteroidales</taxon>
        <taxon>Bacteroidaceae</taxon>
        <taxon>Bacteroides</taxon>
    </lineage>
</organism>
<dbReference type="Gene3D" id="3.90.220.20">
    <property type="entry name" value="DNA methylase specificity domains"/>
    <property type="match status" value="2"/>
</dbReference>
<keyword evidence="5" id="KW-0255">Endonuclease</keyword>
<dbReference type="InterPro" id="IPR044946">
    <property type="entry name" value="Restrct_endonuc_typeI_TRD_sf"/>
</dbReference>
<reference evidence="5 6" key="1">
    <citation type="submission" date="2018-08" db="EMBL/GenBank/DDBJ databases">
        <title>A genome reference for cultivated species of the human gut microbiota.</title>
        <authorList>
            <person name="Zou Y."/>
            <person name="Xue W."/>
            <person name="Luo G."/>
        </authorList>
    </citation>
    <scope>NUCLEOTIDE SEQUENCE [LARGE SCALE GENOMIC DNA]</scope>
    <source>
        <strain evidence="5 6">TF10-34</strain>
    </source>
</reference>